<evidence type="ECO:0000259" key="2">
    <source>
        <dbReference type="Pfam" id="PF12695"/>
    </source>
</evidence>
<evidence type="ECO:0000313" key="4">
    <source>
        <dbReference type="Proteomes" id="UP000216311"/>
    </source>
</evidence>
<gene>
    <name evidence="3" type="ORF">CGZ93_07695</name>
</gene>
<name>A0A255H471_9ACTN</name>
<organism evidence="3 4">
    <name type="scientific">Enemella dayhoffiae</name>
    <dbReference type="NCBI Taxonomy" id="2016507"/>
    <lineage>
        <taxon>Bacteria</taxon>
        <taxon>Bacillati</taxon>
        <taxon>Actinomycetota</taxon>
        <taxon>Actinomycetes</taxon>
        <taxon>Propionibacteriales</taxon>
        <taxon>Propionibacteriaceae</taxon>
        <taxon>Enemella</taxon>
    </lineage>
</organism>
<dbReference type="InterPro" id="IPR029058">
    <property type="entry name" value="AB_hydrolase_fold"/>
</dbReference>
<keyword evidence="4" id="KW-1185">Reference proteome</keyword>
<evidence type="ECO:0000313" key="3">
    <source>
        <dbReference type="EMBL" id="OYO22409.1"/>
    </source>
</evidence>
<sequence>MTWLERGLCLAGLVVVGWVLVTAWDAVVHGHPLYPVLLVITVTGSAIGLWRARRPHRRTGWRLVGWVVMLAGSLVWLVLVGWLRPFTAEQAALQAMRTDGRVAVTETATRITMAPVGAHSDIGLVFQPGARVDARAYAAVLRPQAEQGHVVVIAKQPLGIAFLSLGALDAARSAEPEVRRWVVGGHSLGGTVAAMQAVSGGRTPAPVAGLVLYASYPADDISGALGVPVLSVSGSADGLATPVKIAASRPNLPVGTTFTRVDGASHAQFGDYGRQPGDGEPTITHDTARVAIAEATSRFLTEQVR</sequence>
<dbReference type="Proteomes" id="UP000216311">
    <property type="component" value="Unassembled WGS sequence"/>
</dbReference>
<dbReference type="AlphaFoldDB" id="A0A255H471"/>
<keyword evidence="1" id="KW-1133">Transmembrane helix</keyword>
<protein>
    <submittedName>
        <fullName evidence="3">Alpha/beta hydrolase</fullName>
    </submittedName>
</protein>
<dbReference type="GO" id="GO:0016787">
    <property type="term" value="F:hydrolase activity"/>
    <property type="evidence" value="ECO:0007669"/>
    <property type="project" value="UniProtKB-KW"/>
</dbReference>
<keyword evidence="1" id="KW-0472">Membrane</keyword>
<dbReference type="RefSeq" id="WP_094363566.1">
    <property type="nucleotide sequence ID" value="NZ_NMVQ01000011.1"/>
</dbReference>
<feature type="transmembrane region" description="Helical" evidence="1">
    <location>
        <begin position="63"/>
        <end position="83"/>
    </location>
</feature>
<feature type="transmembrane region" description="Helical" evidence="1">
    <location>
        <begin position="33"/>
        <end position="51"/>
    </location>
</feature>
<dbReference type="SUPFAM" id="SSF53474">
    <property type="entry name" value="alpha/beta-Hydrolases"/>
    <property type="match status" value="1"/>
</dbReference>
<feature type="domain" description="Alpha/beta hydrolase fold-5" evidence="2">
    <location>
        <begin position="124"/>
        <end position="286"/>
    </location>
</feature>
<accession>A0A255H471</accession>
<evidence type="ECO:0000256" key="1">
    <source>
        <dbReference type="SAM" id="Phobius"/>
    </source>
</evidence>
<dbReference type="OrthoDB" id="9780932at2"/>
<keyword evidence="3" id="KW-0378">Hydrolase</keyword>
<keyword evidence="1" id="KW-0812">Transmembrane</keyword>
<dbReference type="Pfam" id="PF12695">
    <property type="entry name" value="Abhydrolase_5"/>
    <property type="match status" value="1"/>
</dbReference>
<reference evidence="3 4" key="1">
    <citation type="submission" date="2017-07" db="EMBL/GenBank/DDBJ databases">
        <title>Draft whole genome sequences of clinical Proprionibacteriaceae strains.</title>
        <authorList>
            <person name="Bernier A.-M."/>
            <person name="Bernard K."/>
            <person name="Domingo M.-C."/>
        </authorList>
    </citation>
    <scope>NUCLEOTIDE SEQUENCE [LARGE SCALE GENOMIC DNA]</scope>
    <source>
        <strain evidence="3 4">NML 130396</strain>
    </source>
</reference>
<comment type="caution">
    <text evidence="3">The sequence shown here is derived from an EMBL/GenBank/DDBJ whole genome shotgun (WGS) entry which is preliminary data.</text>
</comment>
<dbReference type="InterPro" id="IPR029059">
    <property type="entry name" value="AB_hydrolase_5"/>
</dbReference>
<dbReference type="Gene3D" id="3.40.50.1820">
    <property type="entry name" value="alpha/beta hydrolase"/>
    <property type="match status" value="1"/>
</dbReference>
<dbReference type="EMBL" id="NMVQ01000011">
    <property type="protein sequence ID" value="OYO22409.1"/>
    <property type="molecule type" value="Genomic_DNA"/>
</dbReference>
<proteinExistence type="predicted"/>